<dbReference type="GO" id="GO:0016255">
    <property type="term" value="P:attachment of GPI anchor to protein"/>
    <property type="evidence" value="ECO:0007669"/>
    <property type="project" value="InterPro"/>
</dbReference>
<keyword evidence="7 10" id="KW-1133">Transmembrane helix</keyword>
<comment type="subcellular location">
    <subcellularLocation>
        <location evidence="1">Endoplasmic reticulum membrane</location>
        <topology evidence="1">Multi-pass membrane protein</topology>
    </subcellularLocation>
</comment>
<gene>
    <name evidence="11" type="ORF">LIER_27611</name>
</gene>
<name>A0AAV3RFQ0_LITER</name>
<reference evidence="11 12" key="1">
    <citation type="submission" date="2024-01" db="EMBL/GenBank/DDBJ databases">
        <title>The complete chloroplast genome sequence of Lithospermum erythrorhizon: insights into the phylogenetic relationship among Boraginaceae species and the maternal lineages of purple gromwells.</title>
        <authorList>
            <person name="Okada T."/>
            <person name="Watanabe K."/>
        </authorList>
    </citation>
    <scope>NUCLEOTIDE SEQUENCE [LARGE SCALE GENOMIC DNA]</scope>
</reference>
<evidence type="ECO:0000256" key="7">
    <source>
        <dbReference type="ARBA" id="ARBA00022989"/>
    </source>
</evidence>
<evidence type="ECO:0000256" key="9">
    <source>
        <dbReference type="ARBA" id="ARBA00023180"/>
    </source>
</evidence>
<comment type="similarity">
    <text evidence="3">Belongs to the PIGS family.</text>
</comment>
<evidence type="ECO:0000256" key="6">
    <source>
        <dbReference type="ARBA" id="ARBA00022824"/>
    </source>
</evidence>
<dbReference type="Pfam" id="PF10510">
    <property type="entry name" value="PIG-S"/>
    <property type="match status" value="1"/>
</dbReference>
<protein>
    <recommendedName>
        <fullName evidence="13">GPI transamidase component PIG-S</fullName>
    </recommendedName>
</protein>
<dbReference type="Proteomes" id="UP001454036">
    <property type="component" value="Unassembled WGS sequence"/>
</dbReference>
<dbReference type="GO" id="GO:0042765">
    <property type="term" value="C:GPI-anchor transamidase complex"/>
    <property type="evidence" value="ECO:0007669"/>
    <property type="project" value="InterPro"/>
</dbReference>
<evidence type="ECO:0000256" key="8">
    <source>
        <dbReference type="ARBA" id="ARBA00023136"/>
    </source>
</evidence>
<evidence type="ECO:0008006" key="13">
    <source>
        <dbReference type="Google" id="ProtNLM"/>
    </source>
</evidence>
<dbReference type="InterPro" id="IPR019540">
    <property type="entry name" value="PtdIno-glycan_biosynth_class_S"/>
</dbReference>
<evidence type="ECO:0000256" key="10">
    <source>
        <dbReference type="SAM" id="Phobius"/>
    </source>
</evidence>
<evidence type="ECO:0000313" key="11">
    <source>
        <dbReference type="EMBL" id="GAA0174166.1"/>
    </source>
</evidence>
<dbReference type="AlphaFoldDB" id="A0AAV3RFQ0"/>
<keyword evidence="8 10" id="KW-0472">Membrane</keyword>
<evidence type="ECO:0000256" key="4">
    <source>
        <dbReference type="ARBA" id="ARBA00022502"/>
    </source>
</evidence>
<dbReference type="GO" id="GO:0006506">
    <property type="term" value="P:GPI anchor biosynthetic process"/>
    <property type="evidence" value="ECO:0007669"/>
    <property type="project" value="UniProtKB-KW"/>
</dbReference>
<evidence type="ECO:0000256" key="1">
    <source>
        <dbReference type="ARBA" id="ARBA00004477"/>
    </source>
</evidence>
<keyword evidence="6" id="KW-0256">Endoplasmic reticulum</keyword>
<evidence type="ECO:0000256" key="3">
    <source>
        <dbReference type="ARBA" id="ARBA00005316"/>
    </source>
</evidence>
<keyword evidence="4" id="KW-0337">GPI-anchor biosynthesis</keyword>
<keyword evidence="9" id="KW-0325">Glycoprotein</keyword>
<comment type="caution">
    <text evidence="11">The sequence shown here is derived from an EMBL/GenBank/DDBJ whole genome shotgun (WGS) entry which is preliminary data.</text>
</comment>
<keyword evidence="12" id="KW-1185">Reference proteome</keyword>
<evidence type="ECO:0000313" key="12">
    <source>
        <dbReference type="Proteomes" id="UP001454036"/>
    </source>
</evidence>
<evidence type="ECO:0000256" key="2">
    <source>
        <dbReference type="ARBA" id="ARBA00004687"/>
    </source>
</evidence>
<comment type="pathway">
    <text evidence="2">Glycolipid biosynthesis; glycosylphosphatidylinositol-anchor biosynthesis.</text>
</comment>
<keyword evidence="5 10" id="KW-0812">Transmembrane</keyword>
<proteinExistence type="inferred from homology"/>
<dbReference type="EMBL" id="BAABME010008945">
    <property type="protein sequence ID" value="GAA0174166.1"/>
    <property type="molecule type" value="Genomic_DNA"/>
</dbReference>
<organism evidence="11 12">
    <name type="scientific">Lithospermum erythrorhizon</name>
    <name type="common">Purple gromwell</name>
    <name type="synonym">Lithospermum officinale var. erythrorhizon</name>
    <dbReference type="NCBI Taxonomy" id="34254"/>
    <lineage>
        <taxon>Eukaryota</taxon>
        <taxon>Viridiplantae</taxon>
        <taxon>Streptophyta</taxon>
        <taxon>Embryophyta</taxon>
        <taxon>Tracheophyta</taxon>
        <taxon>Spermatophyta</taxon>
        <taxon>Magnoliopsida</taxon>
        <taxon>eudicotyledons</taxon>
        <taxon>Gunneridae</taxon>
        <taxon>Pentapetalae</taxon>
        <taxon>asterids</taxon>
        <taxon>lamiids</taxon>
        <taxon>Boraginales</taxon>
        <taxon>Boraginaceae</taxon>
        <taxon>Boraginoideae</taxon>
        <taxon>Lithospermeae</taxon>
        <taxon>Lithospermum</taxon>
    </lineage>
</organism>
<evidence type="ECO:0000256" key="5">
    <source>
        <dbReference type="ARBA" id="ARBA00022692"/>
    </source>
</evidence>
<dbReference type="PANTHER" id="PTHR21072">
    <property type="entry name" value="GPI TRANSAMIDASE COMPONENT PIG-S"/>
    <property type="match status" value="1"/>
</dbReference>
<dbReference type="PANTHER" id="PTHR21072:SF13">
    <property type="entry name" value="GPI TRANSAMIDASE COMPONENT PIG-S"/>
    <property type="match status" value="1"/>
</dbReference>
<accession>A0AAV3RFQ0</accession>
<sequence length="587" mass="65290">MGEISEACCSSSFDAETMRKNKVGIKRLFITLSLLFSFILGAPFLLKTIEIYRSPLPFSEIDTLSTSIESNPVWFPCSFQAVYVGFDHTYTSANSNEIGFSIESQMREFAPSSGVCGACSDNFSVSVTIDSASSCSRGLWKCGALDGLKLEKNAADLDNEVDEYLKAVLGTGEEKVYTVVVVNKDDENGVRAVVGKYRHAWIVGNFGKEEAEKRIAEIFMKVFVNGGRDEWTIPGEFMPVGADGKVVLSFNLLNADPRDWIYDWDLQEIDQTLLAPIMKALKVVADVSVESQVLYHTPKSSLSHWDDQRKSQIFSIKDLPFFVNSYEWHLDTSTAAGGRSKILQFVVYVPSAKECPLSLQLPDGEISATNGFISPMWGGVVVWNSPSCLQGSDSSHAFRHKISHEEIRTIFETFVGQLRQLFGLKSDEVYFGASGLTFLLASDRGFSEWELDVLSRQHTCFNLVQCGTTLGSLSRLVQSLPRMIITDEIGKQVKFSLEAASLALSNASIGSFDAAAVSSRQARSLAEDAFYHPSMMSVSYYSFEHCFAVYSPFFLPVSLHVLLAVLREFKRYKQESKKYVAWLAKTK</sequence>
<feature type="transmembrane region" description="Helical" evidence="10">
    <location>
        <begin position="28"/>
        <end position="46"/>
    </location>
</feature>